<name>A0A1F6N3T0_9BACT</name>
<reference evidence="2 3" key="1">
    <citation type="journal article" date="2016" name="Nat. Commun.">
        <title>Thousands of microbial genomes shed light on interconnected biogeochemical processes in an aquifer system.</title>
        <authorList>
            <person name="Anantharaman K."/>
            <person name="Brown C.T."/>
            <person name="Hug L.A."/>
            <person name="Sharon I."/>
            <person name="Castelle C.J."/>
            <person name="Probst A.J."/>
            <person name="Thomas B.C."/>
            <person name="Singh A."/>
            <person name="Wilkins M.J."/>
            <person name="Karaoz U."/>
            <person name="Brodie E.L."/>
            <person name="Williams K.H."/>
            <person name="Hubbard S.S."/>
            <person name="Banfield J.F."/>
        </authorList>
    </citation>
    <scope>NUCLEOTIDE SEQUENCE [LARGE SCALE GENOMIC DNA]</scope>
</reference>
<comment type="caution">
    <text evidence="2">The sequence shown here is derived from an EMBL/GenBank/DDBJ whole genome shotgun (WGS) entry which is preliminary data.</text>
</comment>
<feature type="compositionally biased region" description="Basic and acidic residues" evidence="1">
    <location>
        <begin position="148"/>
        <end position="166"/>
    </location>
</feature>
<evidence type="ECO:0000256" key="1">
    <source>
        <dbReference type="SAM" id="MobiDB-lite"/>
    </source>
</evidence>
<evidence type="ECO:0000313" key="3">
    <source>
        <dbReference type="Proteomes" id="UP000177040"/>
    </source>
</evidence>
<feature type="region of interest" description="Disordered" evidence="1">
    <location>
        <begin position="119"/>
        <end position="238"/>
    </location>
</feature>
<dbReference type="EMBL" id="MFQH01000008">
    <property type="protein sequence ID" value="OGH78532.1"/>
    <property type="molecule type" value="Genomic_DNA"/>
</dbReference>
<accession>A0A1F6N3T0</accession>
<dbReference type="AlphaFoldDB" id="A0A1F6N3T0"/>
<protein>
    <submittedName>
        <fullName evidence="2">Uncharacterized protein</fullName>
    </submittedName>
</protein>
<proteinExistence type="predicted"/>
<feature type="compositionally biased region" description="Polar residues" evidence="1">
    <location>
        <begin position="122"/>
        <end position="131"/>
    </location>
</feature>
<sequence>MSLDPNNLTPNKINLTGRVSQPLRSVLATGKRMMSNGKFIKTMRAKMAETGKMTDRVAKKVALRAAVGVKDLGVTVKKEKTFFGKMQDDGMLSTMYKTSIKNAINRYKFLAGASEVVKNDTKNPANDNVEQIKTEEEENKDQHHRMQKIRDDIEEEKKKKQKREVSATHNYGQDDTGNAVTSISHLNDHSDTSTTQTPFPGSSIQTTVSDPFNSSIDEPKNKLSAGDLVQNAPPTQLD</sequence>
<evidence type="ECO:0000313" key="2">
    <source>
        <dbReference type="EMBL" id="OGH78532.1"/>
    </source>
</evidence>
<feature type="compositionally biased region" description="Polar residues" evidence="1">
    <location>
        <begin position="167"/>
        <end position="185"/>
    </location>
</feature>
<dbReference type="Proteomes" id="UP000177040">
    <property type="component" value="Unassembled WGS sequence"/>
</dbReference>
<organism evidence="2 3">
    <name type="scientific">Candidatus Magasanikbacteria bacterium RIFCSPLOWO2_01_FULL_40_15</name>
    <dbReference type="NCBI Taxonomy" id="1798686"/>
    <lineage>
        <taxon>Bacteria</taxon>
        <taxon>Candidatus Magasanikiibacteriota</taxon>
    </lineage>
</organism>
<feature type="compositionally biased region" description="Polar residues" evidence="1">
    <location>
        <begin position="192"/>
        <end position="216"/>
    </location>
</feature>
<gene>
    <name evidence="2" type="ORF">A2983_00480</name>
</gene>